<reference evidence="6 7" key="1">
    <citation type="journal article" date="2015" name="ISME J.">
        <title>Genomic and phenotypic differentiation among Methanosarcina mazei populations from Columbia River sediment.</title>
        <authorList>
            <person name="Youngblut N.D."/>
            <person name="Wirth J.S."/>
            <person name="Henriksen J.R."/>
            <person name="Smith M."/>
            <person name="Simon H."/>
            <person name="Metcalf W.W."/>
            <person name="Whitaker R.J."/>
        </authorList>
    </citation>
    <scope>NUCLEOTIDE SEQUENCE [LARGE SCALE GENOMIC DNA]</scope>
    <source>
        <strain evidence="3 8">3.H.A.2.6</strain>
        <strain evidence="4 7">3.H.A.2.8</strain>
        <strain evidence="5 6">3.H.M.2.7</strain>
    </source>
</reference>
<feature type="transmembrane region" description="Helical" evidence="1">
    <location>
        <begin position="49"/>
        <end position="66"/>
    </location>
</feature>
<keyword evidence="1" id="KW-0812">Transmembrane</keyword>
<feature type="transmembrane region" description="Helical" evidence="1">
    <location>
        <begin position="249"/>
        <end position="269"/>
    </location>
</feature>
<keyword evidence="3" id="KW-0378">Hydrolase</keyword>
<dbReference type="Pfam" id="PF02517">
    <property type="entry name" value="Rce1-like"/>
    <property type="match status" value="1"/>
</dbReference>
<feature type="transmembrane region" description="Helical" evidence="1">
    <location>
        <begin position="78"/>
        <end position="95"/>
    </location>
</feature>
<dbReference type="GO" id="GO:0080120">
    <property type="term" value="P:CAAX-box protein maturation"/>
    <property type="evidence" value="ECO:0007669"/>
    <property type="project" value="UniProtKB-ARBA"/>
</dbReference>
<evidence type="ECO:0000313" key="4">
    <source>
        <dbReference type="EMBL" id="KKG86960.1"/>
    </source>
</evidence>
<evidence type="ECO:0000313" key="8">
    <source>
        <dbReference type="Proteomes" id="UP000034950"/>
    </source>
</evidence>
<feature type="domain" description="CAAX prenyl protease 2/Lysostaphin resistance protein A-like" evidence="2">
    <location>
        <begin position="170"/>
        <end position="260"/>
    </location>
</feature>
<protein>
    <submittedName>
        <fullName evidence="3">CAAX protease</fullName>
    </submittedName>
</protein>
<keyword evidence="1" id="KW-0472">Membrane</keyword>
<feature type="transmembrane region" description="Helical" evidence="1">
    <location>
        <begin position="134"/>
        <end position="155"/>
    </location>
</feature>
<feature type="transmembrane region" description="Helical" evidence="1">
    <location>
        <begin position="167"/>
        <end position="188"/>
    </location>
</feature>
<proteinExistence type="predicted"/>
<dbReference type="EMBL" id="JJPS01000179">
    <property type="protein sequence ID" value="KKG86960.1"/>
    <property type="molecule type" value="Genomic_DNA"/>
</dbReference>
<dbReference type="EMBL" id="JJPR01000151">
    <property type="protein sequence ID" value="KKG82794.1"/>
    <property type="molecule type" value="Genomic_DNA"/>
</dbReference>
<keyword evidence="1" id="KW-1133">Transmembrane helix</keyword>
<feature type="transmembrane region" description="Helical" evidence="1">
    <location>
        <begin position="223"/>
        <end position="242"/>
    </location>
</feature>
<feature type="transmembrane region" description="Helical" evidence="1">
    <location>
        <begin position="200"/>
        <end position="217"/>
    </location>
</feature>
<dbReference type="PANTHER" id="PTHR43592">
    <property type="entry name" value="CAAX AMINO TERMINAL PROTEASE"/>
    <property type="match status" value="1"/>
</dbReference>
<dbReference type="Proteomes" id="UP000034950">
    <property type="component" value="Unassembled WGS sequence"/>
</dbReference>
<dbReference type="Proteomes" id="UP000034409">
    <property type="component" value="Unassembled WGS sequence"/>
</dbReference>
<comment type="caution">
    <text evidence="3">The sequence shown here is derived from an EMBL/GenBank/DDBJ whole genome shotgun (WGS) entry which is preliminary data.</text>
</comment>
<organism evidence="3 8">
    <name type="scientific">Methanosarcina mazei</name>
    <name type="common">Methanosarcina frisia</name>
    <dbReference type="NCBI Taxonomy" id="2209"/>
    <lineage>
        <taxon>Archaea</taxon>
        <taxon>Methanobacteriati</taxon>
        <taxon>Methanobacteriota</taxon>
        <taxon>Stenosarchaea group</taxon>
        <taxon>Methanomicrobia</taxon>
        <taxon>Methanosarcinales</taxon>
        <taxon>Methanosarcinaceae</taxon>
        <taxon>Methanosarcina</taxon>
    </lineage>
</organism>
<name>A0A0F8ITK4_METMZ</name>
<dbReference type="PATRIC" id="fig|2209.44.peg.647"/>
<sequence>MDEYNRKIKGGMKIENLALGNKGVYVGLPILMIAFAEMLIYSGTIREGLWIHTAIMIGLFFSMLIVRNEEIRKTYQALMLLPILRLISLSIPVFFDMTLYSFLIIYISLAIPVMITAVNQKFTLEEIGINLKRIWLYLPLSVLISFVLAVAEYQINRTDYLIPDLSLLNLLKLTVVMVFFVGLLEEIIFRSILQTRLSKIFGAGIGIMLSSILFGLMHSGYEIFYEVIYAFFIGIIMGYLFYKTKSLPLTALIHGFSNVFLFGFIPYLGPGLGLL</sequence>
<dbReference type="InterPro" id="IPR003675">
    <property type="entry name" value="Rce1/LyrA-like_dom"/>
</dbReference>
<dbReference type="GO" id="GO:0006508">
    <property type="term" value="P:proteolysis"/>
    <property type="evidence" value="ECO:0007669"/>
    <property type="project" value="UniProtKB-KW"/>
</dbReference>
<evidence type="ECO:0000313" key="6">
    <source>
        <dbReference type="Proteomes" id="UP000034387"/>
    </source>
</evidence>
<dbReference type="Proteomes" id="UP000034387">
    <property type="component" value="Unassembled WGS sequence"/>
</dbReference>
<feature type="transmembrane region" description="Helical" evidence="1">
    <location>
        <begin position="101"/>
        <end position="122"/>
    </location>
</feature>
<evidence type="ECO:0000259" key="2">
    <source>
        <dbReference type="Pfam" id="PF02517"/>
    </source>
</evidence>
<evidence type="ECO:0000313" key="5">
    <source>
        <dbReference type="EMBL" id="KKH14831.1"/>
    </source>
</evidence>
<dbReference type="GO" id="GO:0004175">
    <property type="term" value="F:endopeptidase activity"/>
    <property type="evidence" value="ECO:0007669"/>
    <property type="project" value="UniProtKB-ARBA"/>
</dbReference>
<dbReference type="EMBL" id="JJPX01000004">
    <property type="protein sequence ID" value="KKH14831.1"/>
    <property type="molecule type" value="Genomic_DNA"/>
</dbReference>
<evidence type="ECO:0000313" key="3">
    <source>
        <dbReference type="EMBL" id="KKG82794.1"/>
    </source>
</evidence>
<evidence type="ECO:0000313" key="7">
    <source>
        <dbReference type="Proteomes" id="UP000034409"/>
    </source>
</evidence>
<accession>A0A0F8ITK4</accession>
<dbReference type="AlphaFoldDB" id="A0A0F8ITK4"/>
<feature type="transmembrane region" description="Helical" evidence="1">
    <location>
        <begin position="23"/>
        <end position="43"/>
    </location>
</feature>
<evidence type="ECO:0000256" key="1">
    <source>
        <dbReference type="SAM" id="Phobius"/>
    </source>
</evidence>
<gene>
    <name evidence="5" type="ORF">DU42_04395</name>
    <name evidence="3" type="ORF">DU57_02900</name>
    <name evidence="4" type="ORF">DU59_05545</name>
</gene>
<keyword evidence="3" id="KW-0645">Protease</keyword>
<dbReference type="PANTHER" id="PTHR43592:SF15">
    <property type="entry name" value="CAAX AMINO TERMINAL PROTEASE FAMILY PROTEIN"/>
    <property type="match status" value="1"/>
</dbReference>